<evidence type="ECO:0000313" key="5">
    <source>
        <dbReference type="Proteomes" id="UP000002051"/>
    </source>
</evidence>
<gene>
    <name evidence="3" type="ordered locus">MTR_6g460630</name>
</gene>
<dbReference type="Proteomes" id="UP000002051">
    <property type="component" value="Chromosome 6"/>
</dbReference>
<organism evidence="3 5">
    <name type="scientific">Medicago truncatula</name>
    <name type="common">Barrel medic</name>
    <name type="synonym">Medicago tribuloides</name>
    <dbReference type="NCBI Taxonomy" id="3880"/>
    <lineage>
        <taxon>Eukaryota</taxon>
        <taxon>Viridiplantae</taxon>
        <taxon>Streptophyta</taxon>
        <taxon>Embryophyta</taxon>
        <taxon>Tracheophyta</taxon>
        <taxon>Spermatophyta</taxon>
        <taxon>Magnoliopsida</taxon>
        <taxon>eudicotyledons</taxon>
        <taxon>Gunneridae</taxon>
        <taxon>Pentapetalae</taxon>
        <taxon>rosids</taxon>
        <taxon>fabids</taxon>
        <taxon>Fabales</taxon>
        <taxon>Fabaceae</taxon>
        <taxon>Papilionoideae</taxon>
        <taxon>50 kb inversion clade</taxon>
        <taxon>NPAAA clade</taxon>
        <taxon>Hologalegina</taxon>
        <taxon>IRL clade</taxon>
        <taxon>Trifolieae</taxon>
        <taxon>Medicago</taxon>
    </lineage>
</organism>
<sequence length="169" mass="19422">MSLIGWNCRGLGSSSAIPDLKHLVLPFNPDLLFLSEILVHRNKIEDLRYLLGFDACIYVDRTGRGGGLALFWRISLICQLVDFSIIISPLRLLVMFFVLEYLPAIMAILMELVDFSIIISPLRLLVMFFVLEYLPAIMAILMEVVELPRGIFFVNFLINLQDHGVFWRF</sequence>
<dbReference type="AlphaFoldDB" id="A0A072UBQ2"/>
<dbReference type="PANTHER" id="PTHR35218">
    <property type="entry name" value="RNASE H DOMAIN-CONTAINING PROTEIN"/>
    <property type="match status" value="1"/>
</dbReference>
<reference evidence="3 5" key="1">
    <citation type="journal article" date="2011" name="Nature">
        <title>The Medicago genome provides insight into the evolution of rhizobial symbioses.</title>
        <authorList>
            <person name="Young N.D."/>
            <person name="Debelle F."/>
            <person name="Oldroyd G.E."/>
            <person name="Geurts R."/>
            <person name="Cannon S.B."/>
            <person name="Udvardi M.K."/>
            <person name="Benedito V.A."/>
            <person name="Mayer K.F."/>
            <person name="Gouzy J."/>
            <person name="Schoof H."/>
            <person name="Van de Peer Y."/>
            <person name="Proost S."/>
            <person name="Cook D.R."/>
            <person name="Meyers B.C."/>
            <person name="Spannagl M."/>
            <person name="Cheung F."/>
            <person name="De Mita S."/>
            <person name="Krishnakumar V."/>
            <person name="Gundlach H."/>
            <person name="Zhou S."/>
            <person name="Mudge J."/>
            <person name="Bharti A.K."/>
            <person name="Murray J.D."/>
            <person name="Naoumkina M.A."/>
            <person name="Rosen B."/>
            <person name="Silverstein K.A."/>
            <person name="Tang H."/>
            <person name="Rombauts S."/>
            <person name="Zhao P.X."/>
            <person name="Zhou P."/>
            <person name="Barbe V."/>
            <person name="Bardou P."/>
            <person name="Bechner M."/>
            <person name="Bellec A."/>
            <person name="Berger A."/>
            <person name="Berges H."/>
            <person name="Bidwell S."/>
            <person name="Bisseling T."/>
            <person name="Choisne N."/>
            <person name="Couloux A."/>
            <person name="Denny R."/>
            <person name="Deshpande S."/>
            <person name="Dai X."/>
            <person name="Doyle J.J."/>
            <person name="Dudez A.M."/>
            <person name="Farmer A.D."/>
            <person name="Fouteau S."/>
            <person name="Franken C."/>
            <person name="Gibelin C."/>
            <person name="Gish J."/>
            <person name="Goldstein S."/>
            <person name="Gonzalez A.J."/>
            <person name="Green P.J."/>
            <person name="Hallab A."/>
            <person name="Hartog M."/>
            <person name="Hua A."/>
            <person name="Humphray S.J."/>
            <person name="Jeong D.H."/>
            <person name="Jing Y."/>
            <person name="Jocker A."/>
            <person name="Kenton S.M."/>
            <person name="Kim D.J."/>
            <person name="Klee K."/>
            <person name="Lai H."/>
            <person name="Lang C."/>
            <person name="Lin S."/>
            <person name="Macmil S.L."/>
            <person name="Magdelenat G."/>
            <person name="Matthews L."/>
            <person name="McCorrison J."/>
            <person name="Monaghan E.L."/>
            <person name="Mun J.H."/>
            <person name="Najar F.Z."/>
            <person name="Nicholson C."/>
            <person name="Noirot C."/>
            <person name="O'Bleness M."/>
            <person name="Paule C.R."/>
            <person name="Poulain J."/>
            <person name="Prion F."/>
            <person name="Qin B."/>
            <person name="Qu C."/>
            <person name="Retzel E.F."/>
            <person name="Riddle C."/>
            <person name="Sallet E."/>
            <person name="Samain S."/>
            <person name="Samson N."/>
            <person name="Sanders I."/>
            <person name="Saurat O."/>
            <person name="Scarpelli C."/>
            <person name="Schiex T."/>
            <person name="Segurens B."/>
            <person name="Severin A.J."/>
            <person name="Sherrier D.J."/>
            <person name="Shi R."/>
            <person name="Sims S."/>
            <person name="Singer S.R."/>
            <person name="Sinharoy S."/>
            <person name="Sterck L."/>
            <person name="Viollet A."/>
            <person name="Wang B.B."/>
            <person name="Wang K."/>
            <person name="Wang M."/>
            <person name="Wang X."/>
            <person name="Warfsmann J."/>
            <person name="Weissenbach J."/>
            <person name="White D.D."/>
            <person name="White J.D."/>
            <person name="Wiley G.B."/>
            <person name="Wincker P."/>
            <person name="Xing Y."/>
            <person name="Yang L."/>
            <person name="Yao Z."/>
            <person name="Ying F."/>
            <person name="Zhai J."/>
            <person name="Zhou L."/>
            <person name="Zuber A."/>
            <person name="Denarie J."/>
            <person name="Dixon R.A."/>
            <person name="May G.D."/>
            <person name="Schwartz D.C."/>
            <person name="Rogers J."/>
            <person name="Quetier F."/>
            <person name="Town C.D."/>
            <person name="Roe B.A."/>
        </authorList>
    </citation>
    <scope>NUCLEOTIDE SEQUENCE [LARGE SCALE GENOMIC DNA]</scope>
    <source>
        <strain evidence="3">A17</strain>
        <strain evidence="4 5">cv. Jemalong A17</strain>
    </source>
</reference>
<reference evidence="3 5" key="2">
    <citation type="journal article" date="2014" name="BMC Genomics">
        <title>An improved genome release (version Mt4.0) for the model legume Medicago truncatula.</title>
        <authorList>
            <person name="Tang H."/>
            <person name="Krishnakumar V."/>
            <person name="Bidwell S."/>
            <person name="Rosen B."/>
            <person name="Chan A."/>
            <person name="Zhou S."/>
            <person name="Gentzbittel L."/>
            <person name="Childs K.L."/>
            <person name="Yandell M."/>
            <person name="Gundlach H."/>
            <person name="Mayer K.F."/>
            <person name="Schwartz D.C."/>
            <person name="Town C.D."/>
        </authorList>
    </citation>
    <scope>GENOME REANNOTATION</scope>
    <source>
        <strain evidence="3">A17</strain>
        <strain evidence="4 5">cv. Jemalong A17</strain>
    </source>
</reference>
<keyword evidence="1" id="KW-1133">Transmembrane helix</keyword>
<keyword evidence="5" id="KW-1185">Reference proteome</keyword>
<reference evidence="4" key="3">
    <citation type="submission" date="2015-04" db="UniProtKB">
        <authorList>
            <consortium name="EnsemblPlants"/>
        </authorList>
    </citation>
    <scope>IDENTIFICATION</scope>
    <source>
        <strain evidence="4">cv. Jemalong A17</strain>
    </source>
</reference>
<dbReference type="Pfam" id="PF03372">
    <property type="entry name" value="Exo_endo_phos"/>
    <property type="match status" value="1"/>
</dbReference>
<dbReference type="SUPFAM" id="SSF56219">
    <property type="entry name" value="DNase I-like"/>
    <property type="match status" value="1"/>
</dbReference>
<dbReference type="EnsemblPlants" id="KEH26453">
    <property type="protein sequence ID" value="KEH26453"/>
    <property type="gene ID" value="MTR_6g460630"/>
</dbReference>
<dbReference type="PANTHER" id="PTHR35218:SF9">
    <property type="entry name" value="ENDONUCLEASE_EXONUCLEASE_PHOSPHATASE DOMAIN-CONTAINING PROTEIN"/>
    <property type="match status" value="1"/>
</dbReference>
<feature type="transmembrane region" description="Helical" evidence="1">
    <location>
        <begin position="93"/>
        <end position="112"/>
    </location>
</feature>
<keyword evidence="3" id="KW-0540">Nuclease</keyword>
<feature type="domain" description="Endonuclease/exonuclease/phosphatase" evidence="2">
    <location>
        <begin position="6"/>
        <end position="85"/>
    </location>
</feature>
<accession>A0A072UBQ2</accession>
<keyword evidence="1" id="KW-0472">Membrane</keyword>
<dbReference type="InterPro" id="IPR036691">
    <property type="entry name" value="Endo/exonu/phosph_ase_sf"/>
</dbReference>
<evidence type="ECO:0000313" key="3">
    <source>
        <dbReference type="EMBL" id="KEH26453.1"/>
    </source>
</evidence>
<dbReference type="HOGENOM" id="CLU_1580881_0_0_1"/>
<dbReference type="Gene3D" id="3.60.10.10">
    <property type="entry name" value="Endonuclease/exonuclease/phosphatase"/>
    <property type="match status" value="1"/>
</dbReference>
<feature type="transmembrane region" description="Helical" evidence="1">
    <location>
        <begin position="70"/>
        <end position="87"/>
    </location>
</feature>
<keyword evidence="3" id="KW-0255">Endonuclease</keyword>
<evidence type="ECO:0000259" key="2">
    <source>
        <dbReference type="Pfam" id="PF03372"/>
    </source>
</evidence>
<name>A0A072UBQ2_MEDTR</name>
<proteinExistence type="predicted"/>
<dbReference type="GO" id="GO:0004519">
    <property type="term" value="F:endonuclease activity"/>
    <property type="evidence" value="ECO:0007669"/>
    <property type="project" value="UniProtKB-KW"/>
</dbReference>
<evidence type="ECO:0000256" key="1">
    <source>
        <dbReference type="SAM" id="Phobius"/>
    </source>
</evidence>
<protein>
    <submittedName>
        <fullName evidence="3">Endonuclease/exonuclease/phosphatase family protein</fullName>
    </submittedName>
</protein>
<keyword evidence="1" id="KW-0812">Transmembrane</keyword>
<feature type="transmembrane region" description="Helical" evidence="1">
    <location>
        <begin position="124"/>
        <end position="142"/>
    </location>
</feature>
<evidence type="ECO:0000313" key="4">
    <source>
        <dbReference type="EnsemblPlants" id="KEH26453"/>
    </source>
</evidence>
<dbReference type="EMBL" id="CM001222">
    <property type="protein sequence ID" value="KEH26453.1"/>
    <property type="molecule type" value="Genomic_DNA"/>
</dbReference>
<keyword evidence="3" id="KW-0378">Hydrolase</keyword>
<dbReference type="InterPro" id="IPR005135">
    <property type="entry name" value="Endo/exonuclease/phosphatase"/>
</dbReference>